<dbReference type="OrthoDB" id="8115704at2"/>
<protein>
    <submittedName>
        <fullName evidence="3">Uncharacterized protein</fullName>
    </submittedName>
</protein>
<proteinExistence type="predicted"/>
<evidence type="ECO:0000313" key="4">
    <source>
        <dbReference type="Proteomes" id="UP000070107"/>
    </source>
</evidence>
<sequence length="114" mass="12314">MLDLKTTAAAVLALSMSAGVAFAQTAASQDEGGRTFPRPGTTVGEMQMDQSTYDAFVSDEATGSVREDADFAERWRAMSPEEQDKIRTNCGQMEQEKALFSDKVHSLCKSISAP</sequence>
<accession>A0A135HY03</accession>
<dbReference type="EMBL" id="LNTU01000003">
    <property type="protein sequence ID" value="KXF78086.1"/>
    <property type="molecule type" value="Genomic_DNA"/>
</dbReference>
<dbReference type="RefSeq" id="WP_068881161.1">
    <property type="nucleotide sequence ID" value="NZ_LNTU01000003.1"/>
</dbReference>
<reference evidence="3 4" key="1">
    <citation type="submission" date="2015-11" db="EMBL/GenBank/DDBJ databases">
        <title>Draft genome sequence of Paramesorhizobium deserti A-3-E, a strain highly resistant to diverse beta-lactam antibiotics.</title>
        <authorList>
            <person name="Lv R."/>
            <person name="Yang X."/>
            <person name="Fang N."/>
            <person name="Guo J."/>
            <person name="Luo X."/>
            <person name="Peng F."/>
            <person name="Yang R."/>
            <person name="Cui Y."/>
            <person name="Fang C."/>
            <person name="Song Y."/>
        </authorList>
    </citation>
    <scope>NUCLEOTIDE SEQUENCE [LARGE SCALE GENOMIC DNA]</scope>
    <source>
        <strain evidence="3 4">A-3-E</strain>
    </source>
</reference>
<evidence type="ECO:0000256" key="2">
    <source>
        <dbReference type="SAM" id="SignalP"/>
    </source>
</evidence>
<organism evidence="3 4">
    <name type="scientific">Paramesorhizobium deserti</name>
    <dbReference type="NCBI Taxonomy" id="1494590"/>
    <lineage>
        <taxon>Bacteria</taxon>
        <taxon>Pseudomonadati</taxon>
        <taxon>Pseudomonadota</taxon>
        <taxon>Alphaproteobacteria</taxon>
        <taxon>Hyphomicrobiales</taxon>
        <taxon>Phyllobacteriaceae</taxon>
        <taxon>Paramesorhizobium</taxon>
    </lineage>
</organism>
<dbReference type="Proteomes" id="UP000070107">
    <property type="component" value="Unassembled WGS sequence"/>
</dbReference>
<name>A0A135HY03_9HYPH</name>
<keyword evidence="2" id="KW-0732">Signal</keyword>
<feature type="region of interest" description="Disordered" evidence="1">
    <location>
        <begin position="26"/>
        <end position="45"/>
    </location>
</feature>
<comment type="caution">
    <text evidence="3">The sequence shown here is derived from an EMBL/GenBank/DDBJ whole genome shotgun (WGS) entry which is preliminary data.</text>
</comment>
<feature type="chain" id="PRO_5007465392" evidence="2">
    <location>
        <begin position="24"/>
        <end position="114"/>
    </location>
</feature>
<feature type="signal peptide" evidence="2">
    <location>
        <begin position="1"/>
        <end position="23"/>
    </location>
</feature>
<evidence type="ECO:0000313" key="3">
    <source>
        <dbReference type="EMBL" id="KXF78086.1"/>
    </source>
</evidence>
<evidence type="ECO:0000256" key="1">
    <source>
        <dbReference type="SAM" id="MobiDB-lite"/>
    </source>
</evidence>
<keyword evidence="4" id="KW-1185">Reference proteome</keyword>
<dbReference type="AlphaFoldDB" id="A0A135HY03"/>
<gene>
    <name evidence="3" type="ORF">ATN84_24315</name>
</gene>